<gene>
    <name evidence="2" type="ORF">SAMN05216193_10942</name>
</gene>
<dbReference type="NCBIfam" id="TIGR03951">
    <property type="entry name" value="Fe_III_red_FhuF"/>
    <property type="match status" value="1"/>
</dbReference>
<feature type="domain" description="Aerobactin siderophore biosynthesis IucA/IucC-like C-terminal" evidence="1">
    <location>
        <begin position="61"/>
        <end position="166"/>
    </location>
</feature>
<dbReference type="InterPro" id="IPR022770">
    <property type="entry name" value="IucA/IucC-like_C"/>
</dbReference>
<dbReference type="EMBL" id="FNIJ01000009">
    <property type="protein sequence ID" value="SDO23566.1"/>
    <property type="molecule type" value="Genomic_DNA"/>
</dbReference>
<keyword evidence="3" id="KW-1185">Reference proteome</keyword>
<dbReference type="STRING" id="198616.SAMN05216193_10942"/>
<proteinExistence type="predicted"/>
<dbReference type="AlphaFoldDB" id="A0A1H0HWM1"/>
<sequence length="241" mass="26626">MIARLAVLPAELRPMGERLHVRPDSPAPSLAQWLQPRRLGALLRRYTAAAWPDGDRYAVASMWHQECFVTLLPPLLLDRLLLDRALPADLHALRMTVQRDGTPAEFHFCGEGRALPAQEDGTQRLDGLFEQLLLPFVSRYAELIGLAPRLLWGNAALCLDWALELAAGGRSSRSIGEARAYLADSRGLCRPLQAALKRNSAGVAQTRKVCCLRDRLELPRCAVCPLGERRASPQEDVAALP</sequence>
<dbReference type="InterPro" id="IPR008090">
    <property type="entry name" value="Fe_iron_reduct"/>
</dbReference>
<protein>
    <submittedName>
        <fullName evidence="2">Ferric iron reductase protein FhuF</fullName>
    </submittedName>
</protein>
<name>A0A1H0HWM1_9PSED</name>
<dbReference type="Proteomes" id="UP000242957">
    <property type="component" value="Unassembled WGS sequence"/>
</dbReference>
<reference evidence="3" key="1">
    <citation type="submission" date="2016-10" db="EMBL/GenBank/DDBJ databases">
        <authorList>
            <person name="Varghese N."/>
            <person name="Submissions S."/>
        </authorList>
    </citation>
    <scope>NUCLEOTIDE SEQUENCE [LARGE SCALE GENOMIC DNA]</scope>
    <source>
        <strain evidence="3">JCM 21621</strain>
    </source>
</reference>
<accession>A0A1H0HWM1</accession>
<dbReference type="RefSeq" id="WP_169720235.1">
    <property type="nucleotide sequence ID" value="NZ_FNIJ01000009.1"/>
</dbReference>
<evidence type="ECO:0000313" key="3">
    <source>
        <dbReference type="Proteomes" id="UP000242957"/>
    </source>
</evidence>
<dbReference type="Pfam" id="PF06276">
    <property type="entry name" value="FhuF"/>
    <property type="match status" value="1"/>
</dbReference>
<organism evidence="2 3">
    <name type="scientific">Pseudomonas jinjuensis</name>
    <dbReference type="NCBI Taxonomy" id="198616"/>
    <lineage>
        <taxon>Bacteria</taxon>
        <taxon>Pseudomonadati</taxon>
        <taxon>Pseudomonadota</taxon>
        <taxon>Gammaproteobacteria</taxon>
        <taxon>Pseudomonadales</taxon>
        <taxon>Pseudomonadaceae</taxon>
        <taxon>Pseudomonas</taxon>
    </lineage>
</organism>
<evidence type="ECO:0000259" key="1">
    <source>
        <dbReference type="Pfam" id="PF06276"/>
    </source>
</evidence>
<evidence type="ECO:0000313" key="2">
    <source>
        <dbReference type="EMBL" id="SDO23566.1"/>
    </source>
</evidence>
<dbReference type="GO" id="GO:0003824">
    <property type="term" value="F:catalytic activity"/>
    <property type="evidence" value="ECO:0007669"/>
    <property type="project" value="UniProtKB-ARBA"/>
</dbReference>